<accession>A0A4V6HRV2</accession>
<evidence type="ECO:0000313" key="2">
    <source>
        <dbReference type="EMBL" id="TLD00418.1"/>
    </source>
</evidence>
<feature type="signal peptide" evidence="1">
    <location>
        <begin position="1"/>
        <end position="33"/>
    </location>
</feature>
<dbReference type="OrthoDB" id="9951956at2"/>
<dbReference type="AlphaFoldDB" id="A0A4V6HRV2"/>
<comment type="caution">
    <text evidence="2">The sequence shown here is derived from an EMBL/GenBank/DDBJ whole genome shotgun (WGS) entry which is preliminary data.</text>
</comment>
<name>A0A4V6HRV2_9FIRM</name>
<evidence type="ECO:0000256" key="1">
    <source>
        <dbReference type="SAM" id="SignalP"/>
    </source>
</evidence>
<reference evidence="2 3" key="1">
    <citation type="journal article" date="2019" name="Anaerobe">
        <title>Detection of Robinsoniella peoriensis in multiple bone samples of a trauma patient.</title>
        <authorList>
            <person name="Schrottner P."/>
            <person name="Hartwich K."/>
            <person name="Bunk B."/>
            <person name="Schober I."/>
            <person name="Helbig S."/>
            <person name="Rudolph W.W."/>
            <person name="Gunzer F."/>
        </authorList>
    </citation>
    <scope>NUCLEOTIDE SEQUENCE [LARGE SCALE GENOMIC DNA]</scope>
    <source>
        <strain evidence="2 3">DSM 106044</strain>
    </source>
</reference>
<proteinExistence type="predicted"/>
<gene>
    <name evidence="2" type="ORF">DSM106044_02726</name>
</gene>
<dbReference type="EMBL" id="QGQD01000055">
    <property type="protein sequence ID" value="TLD00418.1"/>
    <property type="molecule type" value="Genomic_DNA"/>
</dbReference>
<organism evidence="2 3">
    <name type="scientific">Robinsoniella peoriensis</name>
    <dbReference type="NCBI Taxonomy" id="180332"/>
    <lineage>
        <taxon>Bacteria</taxon>
        <taxon>Bacillati</taxon>
        <taxon>Bacillota</taxon>
        <taxon>Clostridia</taxon>
        <taxon>Lachnospirales</taxon>
        <taxon>Lachnospiraceae</taxon>
        <taxon>Robinsoniella</taxon>
    </lineage>
</organism>
<keyword evidence="1" id="KW-0732">Signal</keyword>
<protein>
    <submittedName>
        <fullName evidence="2">Uncharacterized protein</fullName>
    </submittedName>
</protein>
<dbReference type="RefSeq" id="WP_044293154.1">
    <property type="nucleotide sequence ID" value="NZ_CABMJZ010000006.1"/>
</dbReference>
<sequence precursor="true">MDKQQQYKWRKHRKNKRILTAWLVCAGVLSAAAAFVYQGTYDSNPQKSAERYIKNEKNIETYTVQSGERNLSEEGKIVQTFTFTYTPKDSKDPITETVDLIRQDKKRYGMFERWVCNDHVDEAKNVKITVPVDSKVMLDQKTLDSSLVIEDEKMTAGAKSYVLPYLEKKEYQLKVTGLPFEIYETKWKPDQDSSTIDVRGECKLSENAKTQMQELGKQALKEFFSAAVQKQTVQALGSTFDKVQDKETLLKTVTGNLFSDPGLVIKHLEFSGFSSTYGEPYYPEAKDESYIGIEVKTKYNCKYTGNRITEGEDGDTETEESQSYAKEVKFYFIYQGGKCYLKSMEIPNLF</sequence>
<feature type="chain" id="PRO_5039233854" evidence="1">
    <location>
        <begin position="34"/>
        <end position="350"/>
    </location>
</feature>
<dbReference type="STRING" id="180332.GCA_000797495_04091"/>
<dbReference type="Proteomes" id="UP000306509">
    <property type="component" value="Unassembled WGS sequence"/>
</dbReference>
<keyword evidence="3" id="KW-1185">Reference proteome</keyword>
<evidence type="ECO:0000313" key="3">
    <source>
        <dbReference type="Proteomes" id="UP000306509"/>
    </source>
</evidence>